<comment type="caution">
    <text evidence="2">The sequence shown here is derived from an EMBL/GenBank/DDBJ whole genome shotgun (WGS) entry which is preliminary data.</text>
</comment>
<evidence type="ECO:0000313" key="2">
    <source>
        <dbReference type="EMBL" id="MRH42438.1"/>
    </source>
</evidence>
<accession>A0A6A8DA28</accession>
<reference evidence="2" key="1">
    <citation type="submission" date="2019-11" db="EMBL/GenBank/DDBJ databases">
        <authorList>
            <person name="Li J."/>
        </authorList>
    </citation>
    <scope>NUCLEOTIDE SEQUENCE</scope>
    <source>
        <strain evidence="2">B6B</strain>
    </source>
</reference>
<dbReference type="Proteomes" id="UP000799092">
    <property type="component" value="Unassembled WGS sequence"/>
</dbReference>
<evidence type="ECO:0000259" key="1">
    <source>
        <dbReference type="Pfam" id="PF21747"/>
    </source>
</evidence>
<organism evidence="2 3">
    <name type="scientific">Aquibacillus halophilus</name>
    <dbReference type="NCBI Taxonomy" id="930132"/>
    <lineage>
        <taxon>Bacteria</taxon>
        <taxon>Bacillati</taxon>
        <taxon>Bacillota</taxon>
        <taxon>Bacilli</taxon>
        <taxon>Bacillales</taxon>
        <taxon>Bacillaceae</taxon>
        <taxon>Aquibacillus</taxon>
    </lineage>
</organism>
<dbReference type="InterPro" id="IPR048427">
    <property type="entry name" value="YpoC"/>
</dbReference>
<evidence type="ECO:0000313" key="3">
    <source>
        <dbReference type="Proteomes" id="UP000799092"/>
    </source>
</evidence>
<dbReference type="OrthoDB" id="2360594at2"/>
<dbReference type="RefSeq" id="WP_153736085.1">
    <property type="nucleotide sequence ID" value="NZ_WJNG01000005.1"/>
</dbReference>
<dbReference type="Pfam" id="PF21747">
    <property type="entry name" value="YpoC"/>
    <property type="match status" value="1"/>
</dbReference>
<dbReference type="EMBL" id="WJNG01000005">
    <property type="protein sequence ID" value="MRH42438.1"/>
    <property type="molecule type" value="Genomic_DNA"/>
</dbReference>
<name>A0A6A8DA28_9BACI</name>
<dbReference type="AlphaFoldDB" id="A0A6A8DA28"/>
<proteinExistence type="predicted"/>
<gene>
    <name evidence="2" type="ORF">GH741_07040</name>
</gene>
<feature type="domain" description="YpoC-like" evidence="1">
    <location>
        <begin position="6"/>
        <end position="111"/>
    </location>
</feature>
<keyword evidence="3" id="KW-1185">Reference proteome</keyword>
<protein>
    <recommendedName>
        <fullName evidence="1">YpoC-like domain-containing protein</fullName>
    </recommendedName>
</protein>
<sequence>MFKQGSALITNWKNNRDKISALFKERKSQTAKKPLLENAEKFMQTVYILNHHSWNEEANFSKDIENFIHKPFNVSERLQFIVDNAEHYHSYIQLNELFNEIEKIYARVEILEVKKHK</sequence>